<feature type="region of interest" description="Disordered" evidence="1">
    <location>
        <begin position="439"/>
        <end position="493"/>
    </location>
</feature>
<organism evidence="2">
    <name type="scientific">bioreactor metagenome</name>
    <dbReference type="NCBI Taxonomy" id="1076179"/>
    <lineage>
        <taxon>unclassified sequences</taxon>
        <taxon>metagenomes</taxon>
        <taxon>ecological metagenomes</taxon>
    </lineage>
</organism>
<feature type="region of interest" description="Disordered" evidence="1">
    <location>
        <begin position="363"/>
        <end position="387"/>
    </location>
</feature>
<protein>
    <submittedName>
        <fullName evidence="2">Uncharacterized protein</fullName>
    </submittedName>
</protein>
<feature type="compositionally biased region" description="Low complexity" evidence="1">
    <location>
        <begin position="441"/>
        <end position="452"/>
    </location>
</feature>
<dbReference type="AlphaFoldDB" id="A0A645BX48"/>
<accession>A0A645BX48</accession>
<reference evidence="2" key="1">
    <citation type="submission" date="2019-08" db="EMBL/GenBank/DDBJ databases">
        <authorList>
            <person name="Kucharzyk K."/>
            <person name="Murdoch R.W."/>
            <person name="Higgins S."/>
            <person name="Loffler F."/>
        </authorList>
    </citation>
    <scope>NUCLEOTIDE SEQUENCE</scope>
</reference>
<evidence type="ECO:0000313" key="2">
    <source>
        <dbReference type="EMBL" id="MPM69825.1"/>
    </source>
</evidence>
<sequence length="493" mass="53008">MSGALQFREVGSRDSFLELPPDLRARLVEHLAEQRRVANSRLDRDALPLEERLEILVAVGSDQARVGPGSCSVGSLDACRTQVLYDLAVAMLLEALSQELLPRLLGSVDCCGLRTQPGKCSLVQHAPLSRAPAEEQIGALTDSRHLRVSDPLTGRLLGVEGPDALTLVEPHPLVAAEQDLARFDLFARRLTILGLPPAPDRLGEVGILIRSFDRPALLWLGRVAYLEHPRLNADRALGVRGDGRARDAPVTKPCRQHEAHPVGQRRGNQGRPVEAGRSDDVRLLAVWLIPLKLPSGHDGDAVHPQPRRKTQLGGLAGSDDDADICPGFEARAQELRAHDRFPVPVGNRCCRCRDLVQQDLVGDRPSKATSLSSHFTGQLQESRIEDHGLRVSNEAPTQRLGHPSQIVPQSRSVVADCGHQATHGQVEASARGIADSDDLDAVSSEASGSGVAPIQHVDPAHSATVNASASTPPGGDQPRSCESDSGSPRVFLR</sequence>
<gene>
    <name evidence="2" type="ORF">SDC9_116773</name>
</gene>
<feature type="compositionally biased region" description="Polar residues" evidence="1">
    <location>
        <begin position="367"/>
        <end position="381"/>
    </location>
</feature>
<dbReference type="EMBL" id="VSSQ01023102">
    <property type="protein sequence ID" value="MPM69825.1"/>
    <property type="molecule type" value="Genomic_DNA"/>
</dbReference>
<feature type="region of interest" description="Disordered" evidence="1">
    <location>
        <begin position="242"/>
        <end position="275"/>
    </location>
</feature>
<name>A0A645BX48_9ZZZZ</name>
<proteinExistence type="predicted"/>
<feature type="region of interest" description="Disordered" evidence="1">
    <location>
        <begin position="296"/>
        <end position="318"/>
    </location>
</feature>
<evidence type="ECO:0000256" key="1">
    <source>
        <dbReference type="SAM" id="MobiDB-lite"/>
    </source>
</evidence>
<comment type="caution">
    <text evidence="2">The sequence shown here is derived from an EMBL/GenBank/DDBJ whole genome shotgun (WGS) entry which is preliminary data.</text>
</comment>
<feature type="compositionally biased region" description="Basic and acidic residues" evidence="1">
    <location>
        <begin position="242"/>
        <end position="260"/>
    </location>
</feature>